<dbReference type="AlphaFoldDB" id="A0A0F9N9A4"/>
<organism evidence="1">
    <name type="scientific">marine sediment metagenome</name>
    <dbReference type="NCBI Taxonomy" id="412755"/>
    <lineage>
        <taxon>unclassified sequences</taxon>
        <taxon>metagenomes</taxon>
        <taxon>ecological metagenomes</taxon>
    </lineage>
</organism>
<comment type="caution">
    <text evidence="1">The sequence shown here is derived from an EMBL/GenBank/DDBJ whole genome shotgun (WGS) entry which is preliminary data.</text>
</comment>
<protein>
    <submittedName>
        <fullName evidence="1">Uncharacterized protein</fullName>
    </submittedName>
</protein>
<accession>A0A0F9N9A4</accession>
<sequence length="50" mass="5731">MISFSEMGYLIILMTKPAHVVFQIENKMIYVSVGKEKTINGKKNVNKNDK</sequence>
<dbReference type="EMBL" id="LAZR01008559">
    <property type="protein sequence ID" value="KKM77997.1"/>
    <property type="molecule type" value="Genomic_DNA"/>
</dbReference>
<name>A0A0F9N9A4_9ZZZZ</name>
<gene>
    <name evidence="1" type="ORF">LCGC14_1364400</name>
</gene>
<evidence type="ECO:0000313" key="1">
    <source>
        <dbReference type="EMBL" id="KKM77997.1"/>
    </source>
</evidence>
<proteinExistence type="predicted"/>
<reference evidence="1" key="1">
    <citation type="journal article" date="2015" name="Nature">
        <title>Complex archaea that bridge the gap between prokaryotes and eukaryotes.</title>
        <authorList>
            <person name="Spang A."/>
            <person name="Saw J.H."/>
            <person name="Jorgensen S.L."/>
            <person name="Zaremba-Niedzwiedzka K."/>
            <person name="Martijn J."/>
            <person name="Lind A.E."/>
            <person name="van Eijk R."/>
            <person name="Schleper C."/>
            <person name="Guy L."/>
            <person name="Ettema T.J."/>
        </authorList>
    </citation>
    <scope>NUCLEOTIDE SEQUENCE</scope>
</reference>